<dbReference type="SMART" id="SM00320">
    <property type="entry name" value="WD40"/>
    <property type="match status" value="3"/>
</dbReference>
<evidence type="ECO:0000256" key="1">
    <source>
        <dbReference type="SAM" id="MobiDB-lite"/>
    </source>
</evidence>
<dbReference type="PANTHER" id="PTHR19855:SF11">
    <property type="entry name" value="RIBOSOME BIOGENESIS PROTEIN WDR12"/>
    <property type="match status" value="1"/>
</dbReference>
<dbReference type="Gene3D" id="2.130.10.10">
    <property type="entry name" value="YVTN repeat-like/Quinoprotein amine dehydrogenase"/>
    <property type="match status" value="1"/>
</dbReference>
<dbReference type="InterPro" id="IPR036322">
    <property type="entry name" value="WD40_repeat_dom_sf"/>
</dbReference>
<reference evidence="2 3" key="1">
    <citation type="submission" date="2014-02" db="EMBL/GenBank/DDBJ databases">
        <authorList>
            <person name="Sibley D."/>
            <person name="Venepally P."/>
            <person name="Karamycheva S."/>
            <person name="Hadjithomas M."/>
            <person name="Khan A."/>
            <person name="Brunk B."/>
            <person name="Roos D."/>
            <person name="Caler E."/>
            <person name="Lorenzi H."/>
        </authorList>
    </citation>
    <scope>NUCLEOTIDE SEQUENCE [LARGE SCALE GENOMIC DNA]</scope>
    <source>
        <strain evidence="2 3">GAB2-2007-GAL-DOM2</strain>
    </source>
</reference>
<comment type="caution">
    <text evidence="2">The sequence shown here is derived from an EMBL/GenBank/DDBJ whole genome shotgun (WGS) entry which is preliminary data.</text>
</comment>
<accession>A0A086K410</accession>
<dbReference type="InterPro" id="IPR015943">
    <property type="entry name" value="WD40/YVTN_repeat-like_dom_sf"/>
</dbReference>
<dbReference type="PANTHER" id="PTHR19855">
    <property type="entry name" value="WD40 REPEAT PROTEIN 12, 37"/>
    <property type="match status" value="1"/>
</dbReference>
<organism evidence="2 3">
    <name type="scientific">Toxoplasma gondii GAB2-2007-GAL-DOM2</name>
    <dbReference type="NCBI Taxonomy" id="1130820"/>
    <lineage>
        <taxon>Eukaryota</taxon>
        <taxon>Sar</taxon>
        <taxon>Alveolata</taxon>
        <taxon>Apicomplexa</taxon>
        <taxon>Conoidasida</taxon>
        <taxon>Coccidia</taxon>
        <taxon>Eucoccidiorida</taxon>
        <taxon>Eimeriorina</taxon>
        <taxon>Sarcocystidae</taxon>
        <taxon>Toxoplasma</taxon>
    </lineage>
</organism>
<dbReference type="EMBL" id="AHZU02000873">
    <property type="protein sequence ID" value="KFG39128.1"/>
    <property type="molecule type" value="Genomic_DNA"/>
</dbReference>
<gene>
    <name evidence="2" type="ORF">TGDOM2_268350</name>
</gene>
<feature type="region of interest" description="Disordered" evidence="1">
    <location>
        <begin position="165"/>
        <end position="197"/>
    </location>
</feature>
<dbReference type="VEuPathDB" id="ToxoDB:TGDOM2_268350"/>
<dbReference type="SUPFAM" id="SSF50978">
    <property type="entry name" value="WD40 repeat-like"/>
    <property type="match status" value="1"/>
</dbReference>
<proteinExistence type="predicted"/>
<evidence type="ECO:0000313" key="3">
    <source>
        <dbReference type="Proteomes" id="UP000028837"/>
    </source>
</evidence>
<feature type="compositionally biased region" description="Basic and acidic residues" evidence="1">
    <location>
        <begin position="108"/>
        <end position="119"/>
    </location>
</feature>
<feature type="region of interest" description="Disordered" evidence="1">
    <location>
        <begin position="98"/>
        <end position="119"/>
    </location>
</feature>
<protein>
    <recommendedName>
        <fullName evidence="4">WD domain, G-beta repeat-containing protein</fullName>
    </recommendedName>
</protein>
<dbReference type="OrthoDB" id="332138at2759"/>
<dbReference type="Proteomes" id="UP000028837">
    <property type="component" value="Unassembled WGS sequence"/>
</dbReference>
<feature type="compositionally biased region" description="Basic and acidic residues" evidence="1">
    <location>
        <begin position="165"/>
        <end position="182"/>
    </location>
</feature>
<dbReference type="AlphaFoldDB" id="A0A086K410"/>
<dbReference type="InterPro" id="IPR001680">
    <property type="entry name" value="WD40_rpt"/>
</dbReference>
<name>A0A086K410_TOXGO</name>
<evidence type="ECO:0000313" key="2">
    <source>
        <dbReference type="EMBL" id="KFG39128.1"/>
    </source>
</evidence>
<sequence>MRVAPLLTLRGCTPGASPGSTVGAAAFLSPARLALGDSEGRVSLFDLDTRRPCLLLPEERSRSTSRAAGLRAAVGSTSWEPSPTLLLEGLGARAELSHTSGAGPGWGHDLDREDRDSSGVDKLLSQQRSSAVTLWDLETLQEIQSFRTGSFSFCRLAVLGQPHCRAEETEKKDEESDEDLKRGGVGGSNKGRTDTSVESASTCLETSALSAAFASLPSSSCSPAFSAPWSSPSASQTSSLPLLACPVADAEAIGVFDLRVSQTGAVGKPVLLLRSPFASSSVPKVPTPPSGMVQGIAHVPRFSSPHIIAAYELPCVALWDLRQSRSPLSAEPLSSSLSSSLSSPSASSLSSLSASSPPSALTVHRNQCWVGCFDGQVFVWKLRNNGALSLRKTLHLFADKAPEGSTGPSLASHSSPCLPHPEGDLARSRLLVSAAFRPDGALVAVGASDGGVRLFETKSGRFLGSLEASGHAGQGDMGGAASVLAWCPRTGVLASGGGVGGRVALWGLYAETFRQRTR</sequence>
<evidence type="ECO:0008006" key="4">
    <source>
        <dbReference type="Google" id="ProtNLM"/>
    </source>
</evidence>